<accession>A0A1M5EL73</accession>
<evidence type="ECO:0000256" key="1">
    <source>
        <dbReference type="SAM" id="Phobius"/>
    </source>
</evidence>
<proteinExistence type="predicted"/>
<dbReference type="Proteomes" id="UP000184509">
    <property type="component" value="Unassembled WGS sequence"/>
</dbReference>
<name>A0A1M5EL73_9BACE</name>
<feature type="transmembrane region" description="Helical" evidence="1">
    <location>
        <begin position="72"/>
        <end position="93"/>
    </location>
</feature>
<protein>
    <submittedName>
        <fullName evidence="2">Uncharacterized protein</fullName>
    </submittedName>
</protein>
<keyword evidence="3" id="KW-1185">Reference proteome</keyword>
<dbReference type="EMBL" id="FQTV01000014">
    <property type="protein sequence ID" value="SHF79989.1"/>
    <property type="molecule type" value="Genomic_DNA"/>
</dbReference>
<dbReference type="AlphaFoldDB" id="A0A1M5EL73"/>
<dbReference type="RefSeq" id="WP_073402952.1">
    <property type="nucleotide sequence ID" value="NZ_FQTV01000014.1"/>
</dbReference>
<feature type="transmembrane region" description="Helical" evidence="1">
    <location>
        <begin position="192"/>
        <end position="211"/>
    </location>
</feature>
<reference evidence="2 3" key="1">
    <citation type="submission" date="2016-11" db="EMBL/GenBank/DDBJ databases">
        <authorList>
            <person name="Jaros S."/>
            <person name="Januszkiewicz K."/>
            <person name="Wedrychowicz H."/>
        </authorList>
    </citation>
    <scope>NUCLEOTIDE SEQUENCE [LARGE SCALE GENOMIC DNA]</scope>
    <source>
        <strain evidence="2 3">DSM 26991</strain>
    </source>
</reference>
<sequence>MNTEYNEHNEKENSEIQVMIDENSSATKKWKNIVIGVLCILTLFSVWAGYLIINGSLTYITNPLSINILDDVAILCILWFVGVFIALAHRLGILGFGKKEVKEDILPVTDDETEPEEENKSKLKKYLFPGLTILVIIPVISAVALYYIIYFIVFLFLGILPYLVGVGMITGLIISIIRLSRMVYKPKRAKKIMTYSTLMILAYAFVIFMMYEFDSKTKGNQPGPAIDQQEVRDSTLVNQ</sequence>
<organism evidence="2 3">
    <name type="scientific">Bacteroides luti</name>
    <dbReference type="NCBI Taxonomy" id="1297750"/>
    <lineage>
        <taxon>Bacteria</taxon>
        <taxon>Pseudomonadati</taxon>
        <taxon>Bacteroidota</taxon>
        <taxon>Bacteroidia</taxon>
        <taxon>Bacteroidales</taxon>
        <taxon>Bacteroidaceae</taxon>
        <taxon>Bacteroides</taxon>
    </lineage>
</organism>
<feature type="transmembrane region" description="Helical" evidence="1">
    <location>
        <begin position="126"/>
        <end position="153"/>
    </location>
</feature>
<feature type="transmembrane region" description="Helical" evidence="1">
    <location>
        <begin position="159"/>
        <end position="180"/>
    </location>
</feature>
<keyword evidence="1" id="KW-0812">Transmembrane</keyword>
<evidence type="ECO:0000313" key="2">
    <source>
        <dbReference type="EMBL" id="SHF79989.1"/>
    </source>
</evidence>
<feature type="transmembrane region" description="Helical" evidence="1">
    <location>
        <begin position="33"/>
        <end position="52"/>
    </location>
</feature>
<gene>
    <name evidence="2" type="ORF">SAMN05444405_11411</name>
</gene>
<keyword evidence="1" id="KW-0472">Membrane</keyword>
<keyword evidence="1" id="KW-1133">Transmembrane helix</keyword>
<evidence type="ECO:0000313" key="3">
    <source>
        <dbReference type="Proteomes" id="UP000184509"/>
    </source>
</evidence>